<dbReference type="FunFam" id="1.25.40.10:FF:000090">
    <property type="entry name" value="Pentatricopeptide repeat-containing protein, chloroplastic"/>
    <property type="match status" value="1"/>
</dbReference>
<organism evidence="3 4">
    <name type="scientific">Ceratopteris richardii</name>
    <name type="common">Triangle waterfern</name>
    <dbReference type="NCBI Taxonomy" id="49495"/>
    <lineage>
        <taxon>Eukaryota</taxon>
        <taxon>Viridiplantae</taxon>
        <taxon>Streptophyta</taxon>
        <taxon>Embryophyta</taxon>
        <taxon>Tracheophyta</taxon>
        <taxon>Polypodiopsida</taxon>
        <taxon>Polypodiidae</taxon>
        <taxon>Polypodiales</taxon>
        <taxon>Pteridineae</taxon>
        <taxon>Pteridaceae</taxon>
        <taxon>Parkerioideae</taxon>
        <taxon>Ceratopteris</taxon>
    </lineage>
</organism>
<reference evidence="3" key="1">
    <citation type="submission" date="2021-08" db="EMBL/GenBank/DDBJ databases">
        <title>WGS assembly of Ceratopteris richardii.</title>
        <authorList>
            <person name="Marchant D.B."/>
            <person name="Chen G."/>
            <person name="Jenkins J."/>
            <person name="Shu S."/>
            <person name="Leebens-Mack J."/>
            <person name="Grimwood J."/>
            <person name="Schmutz J."/>
            <person name="Soltis P."/>
            <person name="Soltis D."/>
            <person name="Chen Z.-H."/>
        </authorList>
    </citation>
    <scope>NUCLEOTIDE SEQUENCE</scope>
    <source>
        <strain evidence="3">Whitten #5841</strain>
        <tissue evidence="3">Leaf</tissue>
    </source>
</reference>
<dbReference type="NCBIfam" id="TIGR00756">
    <property type="entry name" value="PPR"/>
    <property type="match status" value="5"/>
</dbReference>
<evidence type="ECO:0000256" key="2">
    <source>
        <dbReference type="PROSITE-ProRule" id="PRU00708"/>
    </source>
</evidence>
<dbReference type="OrthoDB" id="185373at2759"/>
<dbReference type="InterPro" id="IPR011990">
    <property type="entry name" value="TPR-like_helical_dom_sf"/>
</dbReference>
<protein>
    <recommendedName>
        <fullName evidence="5">Pentatricopeptide repeat-containing protein</fullName>
    </recommendedName>
</protein>
<dbReference type="Proteomes" id="UP000825935">
    <property type="component" value="Chromosome 36"/>
</dbReference>
<feature type="repeat" description="PPR" evidence="2">
    <location>
        <begin position="239"/>
        <end position="273"/>
    </location>
</feature>
<evidence type="ECO:0000313" key="4">
    <source>
        <dbReference type="Proteomes" id="UP000825935"/>
    </source>
</evidence>
<dbReference type="EMBL" id="CM035441">
    <property type="protein sequence ID" value="KAH7280609.1"/>
    <property type="molecule type" value="Genomic_DNA"/>
</dbReference>
<dbReference type="PANTHER" id="PTHR47926">
    <property type="entry name" value="PENTATRICOPEPTIDE REPEAT-CONTAINING PROTEIN"/>
    <property type="match status" value="1"/>
</dbReference>
<dbReference type="AlphaFoldDB" id="A0A8T2Q9Y9"/>
<dbReference type="InterPro" id="IPR046960">
    <property type="entry name" value="PPR_At4g14850-like_plant"/>
</dbReference>
<proteinExistence type="predicted"/>
<evidence type="ECO:0000256" key="1">
    <source>
        <dbReference type="ARBA" id="ARBA00022737"/>
    </source>
</evidence>
<dbReference type="GO" id="GO:0003723">
    <property type="term" value="F:RNA binding"/>
    <property type="evidence" value="ECO:0007669"/>
    <property type="project" value="InterPro"/>
</dbReference>
<dbReference type="FunFam" id="1.25.40.10:FF:000396">
    <property type="entry name" value="Pentatricopeptide repeat-containing protein At2g36730"/>
    <property type="match status" value="1"/>
</dbReference>
<evidence type="ECO:0008006" key="5">
    <source>
        <dbReference type="Google" id="ProtNLM"/>
    </source>
</evidence>
<dbReference type="GO" id="GO:0009451">
    <property type="term" value="P:RNA modification"/>
    <property type="evidence" value="ECO:0007669"/>
    <property type="project" value="InterPro"/>
</dbReference>
<dbReference type="Pfam" id="PF13812">
    <property type="entry name" value="PPR_3"/>
    <property type="match status" value="1"/>
</dbReference>
<dbReference type="Gene3D" id="1.25.40.10">
    <property type="entry name" value="Tetratricopeptide repeat domain"/>
    <property type="match status" value="5"/>
</dbReference>
<feature type="repeat" description="PPR" evidence="2">
    <location>
        <begin position="442"/>
        <end position="472"/>
    </location>
</feature>
<evidence type="ECO:0000313" key="3">
    <source>
        <dbReference type="EMBL" id="KAH7280609.1"/>
    </source>
</evidence>
<dbReference type="InterPro" id="IPR002885">
    <property type="entry name" value="PPR_rpt"/>
</dbReference>
<comment type="caution">
    <text evidence="3">The sequence shown here is derived from an EMBL/GenBank/DDBJ whole genome shotgun (WGS) entry which is preliminary data.</text>
</comment>
<name>A0A8T2Q9Y9_CERRI</name>
<sequence>MISLRLQLPYYCVRVVCAVHGKLNIFCACSSSNRPFSNLIKQHFSHKPAFCINVDPFLQCRCRIVFTGIAQNHFKNLSTSCGHIELDSLVLEPPQHAQPQKVSVSTLSALLRKCGTAKSLADAKHIHFKIRKHGLEQNNFLANQLIWTYDKCGSVKDAEKTFQALLKKDIVSWNMMIAAYAQHGHEEHAYHLFCSLVNQGLKPDKVTFLNMLAACNGPLFLRNGRKICMFLFSFFKQLDITLLTALINMFGKCGSVEDAWNVFKKMVQRNVVTWTAMMSAFAHQGLSKDVMQLSVKMQKAGVRMNKITFITMLNSCTNLQALPAGKIFHTFIVERQPDMGKILGTALVSMYSRCGSLEDAYHMFDRLPLKGDIVLWTAMITACVDYDLSNEALHLFQKMLTYHVKANRITFASMLEAIANEALYLEGKLLHFHAVEEDVNHDIVVSNALVTMYSKCGSTRDAHAVFKRMPEHDLISWNALIASYAQQGQGKEVIRFFQSMKEEQINPDKITFICVLSACSRAGMVDEACYYFTMMKGEYKVKPNVEHYRCIADLLGRVGRVKEADELLREMPYVPGEMAWSSLLGACKIHSNMEHGDDAADYVFEINPQDAAASLWLAGSKAQEEDKYLVENYHLFHQMQN</sequence>
<dbReference type="PROSITE" id="PS51375">
    <property type="entry name" value="PPR"/>
    <property type="match status" value="5"/>
</dbReference>
<accession>A0A8T2Q9Y9</accession>
<dbReference type="OMA" id="NIFCACS"/>
<feature type="repeat" description="PPR" evidence="2">
    <location>
        <begin position="372"/>
        <end position="406"/>
    </location>
</feature>
<dbReference type="PANTHER" id="PTHR47926:SF533">
    <property type="entry name" value="DYW DOMAIN-CONTAINING PROTEIN"/>
    <property type="match status" value="1"/>
</dbReference>
<keyword evidence="1" id="KW-0677">Repeat</keyword>
<dbReference type="Pfam" id="PF01535">
    <property type="entry name" value="PPR"/>
    <property type="match status" value="1"/>
</dbReference>
<keyword evidence="4" id="KW-1185">Reference proteome</keyword>
<dbReference type="Pfam" id="PF13041">
    <property type="entry name" value="PPR_2"/>
    <property type="match status" value="3"/>
</dbReference>
<gene>
    <name evidence="3" type="ORF">KP509_36G005700</name>
</gene>
<feature type="repeat" description="PPR" evidence="2">
    <location>
        <begin position="473"/>
        <end position="507"/>
    </location>
</feature>
<feature type="repeat" description="PPR" evidence="2">
    <location>
        <begin position="169"/>
        <end position="203"/>
    </location>
</feature>